<gene>
    <name evidence="5" type="ORF">SCHPADRAFT_994383</name>
</gene>
<evidence type="ECO:0000313" key="5">
    <source>
        <dbReference type="EMBL" id="KLO17389.1"/>
    </source>
</evidence>
<dbReference type="InterPro" id="IPR037291">
    <property type="entry name" value="DUF4139"/>
</dbReference>
<dbReference type="InterPro" id="IPR025554">
    <property type="entry name" value="DUF4140"/>
</dbReference>
<evidence type="ECO:0000259" key="4">
    <source>
        <dbReference type="Pfam" id="PF13600"/>
    </source>
</evidence>
<dbReference type="STRING" id="27342.A0A0H2S061"/>
<dbReference type="InterPro" id="IPR011935">
    <property type="entry name" value="CHP02231"/>
</dbReference>
<evidence type="ECO:0008006" key="7">
    <source>
        <dbReference type="Google" id="ProtNLM"/>
    </source>
</evidence>
<feature type="domain" description="DUF4139" evidence="3">
    <location>
        <begin position="195"/>
        <end position="657"/>
    </location>
</feature>
<feature type="region of interest" description="Disordered" evidence="2">
    <location>
        <begin position="290"/>
        <end position="330"/>
    </location>
</feature>
<dbReference type="InParanoid" id="A0A0H2S061"/>
<keyword evidence="1" id="KW-0175">Coiled coil</keyword>
<feature type="coiled-coil region" evidence="1">
    <location>
        <begin position="139"/>
        <end position="173"/>
    </location>
</feature>
<evidence type="ECO:0000256" key="2">
    <source>
        <dbReference type="SAM" id="MobiDB-lite"/>
    </source>
</evidence>
<dbReference type="EMBL" id="KQ085905">
    <property type="protein sequence ID" value="KLO17389.1"/>
    <property type="molecule type" value="Genomic_DNA"/>
</dbReference>
<dbReference type="PANTHER" id="PTHR31005:SF8">
    <property type="entry name" value="DUF4139 DOMAIN-CONTAINING PROTEIN"/>
    <property type="match status" value="1"/>
</dbReference>
<feature type="region of interest" description="Disordered" evidence="2">
    <location>
        <begin position="358"/>
        <end position="421"/>
    </location>
</feature>
<evidence type="ECO:0000313" key="6">
    <source>
        <dbReference type="Proteomes" id="UP000053477"/>
    </source>
</evidence>
<feature type="domain" description="DUF4140" evidence="4">
    <location>
        <begin position="16"/>
        <end position="111"/>
    </location>
</feature>
<feature type="compositionally biased region" description="Gly residues" evidence="2">
    <location>
        <begin position="317"/>
        <end position="328"/>
    </location>
</feature>
<evidence type="ECO:0000256" key="1">
    <source>
        <dbReference type="SAM" id="Coils"/>
    </source>
</evidence>
<proteinExistence type="predicted"/>
<dbReference type="AlphaFoldDB" id="A0A0H2S061"/>
<dbReference type="NCBIfam" id="TIGR02231">
    <property type="entry name" value="mucoidy inhibitor MuiA family protein"/>
    <property type="match status" value="2"/>
</dbReference>
<dbReference type="Pfam" id="PF13600">
    <property type="entry name" value="DUF4140"/>
    <property type="match status" value="1"/>
</dbReference>
<dbReference type="PANTHER" id="PTHR31005">
    <property type="entry name" value="DUF4139 DOMAIN-CONTAINING PROTEIN"/>
    <property type="match status" value="1"/>
</dbReference>
<dbReference type="OrthoDB" id="10068793at2759"/>
<organism evidence="5 6">
    <name type="scientific">Schizopora paradoxa</name>
    <dbReference type="NCBI Taxonomy" id="27342"/>
    <lineage>
        <taxon>Eukaryota</taxon>
        <taxon>Fungi</taxon>
        <taxon>Dikarya</taxon>
        <taxon>Basidiomycota</taxon>
        <taxon>Agaricomycotina</taxon>
        <taxon>Agaricomycetes</taxon>
        <taxon>Hymenochaetales</taxon>
        <taxon>Schizoporaceae</taxon>
        <taxon>Schizopora</taxon>
    </lineage>
</organism>
<feature type="compositionally biased region" description="Low complexity" evidence="2">
    <location>
        <begin position="296"/>
        <end position="316"/>
    </location>
</feature>
<keyword evidence="6" id="KW-1185">Reference proteome</keyword>
<protein>
    <recommendedName>
        <fullName evidence="7">DUF4139 domain-containing protein</fullName>
    </recommendedName>
</protein>
<accession>A0A0H2S061</accession>
<name>A0A0H2S061_9AGAM</name>
<dbReference type="Pfam" id="PF13598">
    <property type="entry name" value="DUF4139"/>
    <property type="match status" value="1"/>
</dbReference>
<sequence length="669" mass="71843">MSQILLDASKHSIKSVTIFSSSKAEVIRNFSVDLEKGHNEVQISCLPSSIDTESARVTGLGDAVLFDVVCKISDEKKHSKHKYAGAGTSLTRKKALLESEKKIKGHEADMFAQFGYTLNAENQTASDVESFLDKFVGRSRNILRDIAKLDEEMSEVDDEHAELERKIMQDRKRAPTHGQVTAVIMAKNAGTIQMTLTYMVSGASWTPTYDLRATTEGGKPPKTVTLHYRAAIVQNTGEDWTSANLSLSTASPGIFTQLPTLRSLRIVPLHNIGFKSNNIFPQQFSQQTQPVASGLFGQPAQQQQQQQASGFGAFGQRPGGTSTGGLFGGASNSTNSTSLFGSTSGVTLPGITSLFGSTSTAPTGGFGSSPAPQPAATQGAQPGESNQGEDNWTTVDAISGGDAQETDGNEPTVGSWSSPTTSVTESAVASSFRIDDLCSIPSDNSSHKVTVAVLPFEANVHYVAVPRATPVAFLQCAVTNTSEYRLLRGPVNIYMDESPVSKTSISDVNPEETFRCTLGPDPSLRIKLIRLPRTLTTVGSAFAAQTTSASYKFRLLIQNTHTFPVRDIILRDSIPLPSAENTSNSQIKVVLKEPVGLSEATPGTLVDVKKADAGSGSSAKVRWENLTGDKEGKFEWVLNIGAGEEVKVESEYEVRAPSDFKWTLQESLF</sequence>
<feature type="compositionally biased region" description="Low complexity" evidence="2">
    <location>
        <begin position="368"/>
        <end position="383"/>
    </location>
</feature>
<evidence type="ECO:0000259" key="3">
    <source>
        <dbReference type="Pfam" id="PF13598"/>
    </source>
</evidence>
<dbReference type="Proteomes" id="UP000053477">
    <property type="component" value="Unassembled WGS sequence"/>
</dbReference>
<reference evidence="5 6" key="1">
    <citation type="submission" date="2015-04" db="EMBL/GenBank/DDBJ databases">
        <title>Complete genome sequence of Schizopora paradoxa KUC8140, a cosmopolitan wood degrader in East Asia.</title>
        <authorList>
            <consortium name="DOE Joint Genome Institute"/>
            <person name="Min B."/>
            <person name="Park H."/>
            <person name="Jang Y."/>
            <person name="Kim J.-J."/>
            <person name="Kim K.H."/>
            <person name="Pangilinan J."/>
            <person name="Lipzen A."/>
            <person name="Riley R."/>
            <person name="Grigoriev I.V."/>
            <person name="Spatafora J.W."/>
            <person name="Choi I.-G."/>
        </authorList>
    </citation>
    <scope>NUCLEOTIDE SEQUENCE [LARGE SCALE GENOMIC DNA]</scope>
    <source>
        <strain evidence="5 6">KUC8140</strain>
    </source>
</reference>
<feature type="compositionally biased region" description="Polar residues" evidence="2">
    <location>
        <begin position="384"/>
        <end position="396"/>
    </location>
</feature>